<gene>
    <name evidence="3" type="ORF">ACE05E_02065</name>
</gene>
<comment type="caution">
    <text evidence="3">The sequence shown here is derived from an EMBL/GenBank/DDBJ whole genome shotgun (WGS) entry which is preliminary data.</text>
</comment>
<feature type="region of interest" description="Disordered" evidence="1">
    <location>
        <begin position="1"/>
        <end position="29"/>
    </location>
</feature>
<organism evidence="3 4">
    <name type="scientific">Marinobacter shengliensis</name>
    <dbReference type="NCBI Taxonomy" id="1389223"/>
    <lineage>
        <taxon>Bacteria</taxon>
        <taxon>Pseudomonadati</taxon>
        <taxon>Pseudomonadota</taxon>
        <taxon>Gammaproteobacteria</taxon>
        <taxon>Pseudomonadales</taxon>
        <taxon>Marinobacteraceae</taxon>
        <taxon>Marinobacter</taxon>
    </lineage>
</organism>
<reference evidence="3 4" key="1">
    <citation type="submission" date="2024-09" db="EMBL/GenBank/DDBJ databases">
        <title>Draft genome sequences of 6 high pH adapted Marinobacter shengliensis sp. isolated from Mariana forearc serpentinite mud volcanoes.</title>
        <authorList>
            <person name="Elkassas S."/>
            <person name="Serres M."/>
            <person name="Michael N."/>
            <person name="Amina P."/>
            <person name="Teodora Z."/>
            <person name="Julie H."/>
        </authorList>
    </citation>
    <scope>NUCLEOTIDE SEQUENCE [LARGE SCALE GENOMIC DNA]</scope>
    <source>
        <strain evidence="3 4">EB4</strain>
    </source>
</reference>
<accession>A0ABV4W250</accession>
<protein>
    <recommendedName>
        <fullName evidence="5">DUF3239 domain-containing protein</fullName>
    </recommendedName>
</protein>
<dbReference type="Proteomes" id="UP001576762">
    <property type="component" value="Unassembled WGS sequence"/>
</dbReference>
<feature type="transmembrane region" description="Helical" evidence="2">
    <location>
        <begin position="114"/>
        <end position="136"/>
    </location>
</feature>
<dbReference type="RefSeq" id="WP_374812633.1">
    <property type="nucleotide sequence ID" value="NZ_JBHFLD010000002.1"/>
</dbReference>
<feature type="compositionally biased region" description="Basic and acidic residues" evidence="1">
    <location>
        <begin position="14"/>
        <end position="29"/>
    </location>
</feature>
<proteinExistence type="predicted"/>
<name>A0ABV4W250_9GAMM</name>
<evidence type="ECO:0000313" key="4">
    <source>
        <dbReference type="Proteomes" id="UP001576762"/>
    </source>
</evidence>
<feature type="transmembrane region" description="Helical" evidence="2">
    <location>
        <begin position="148"/>
        <end position="170"/>
    </location>
</feature>
<evidence type="ECO:0000256" key="2">
    <source>
        <dbReference type="SAM" id="Phobius"/>
    </source>
</evidence>
<keyword evidence="2" id="KW-1133">Transmembrane helix</keyword>
<sequence length="335" mass="38955">MSEGSYYSPTAWQPERESRPRRRGELDKRSRSFRFQWAAGQKLAKDYVPDVVPGDFLETWPPEQDEDTNWYVEEGRGEEKKRVPMAWINQESIRWATLPSSSWRWLLLKVFAKFTLILGGAGILLASLSVALFLNLSASEKRQLFVEGFLPLIVYVGGGCAVIWATISLIERIFPSWIYKDPNGPLWEFNRRTGLITAFRDPKKKRDAGQIAWQSPFAEFDGYVHSGPTHQGLPLYYGAMVHRFREEALPLTAFQAASSNDEDHKALWNFWLQYMDSTAPLPDIPLFEPHRHKDPVTAEHDKRIGRNPRYWRDMDDVTYKQKTDEMYKRCLKEFG</sequence>
<evidence type="ECO:0008006" key="5">
    <source>
        <dbReference type="Google" id="ProtNLM"/>
    </source>
</evidence>
<feature type="compositionally biased region" description="Polar residues" evidence="1">
    <location>
        <begin position="1"/>
        <end position="11"/>
    </location>
</feature>
<keyword evidence="2" id="KW-0812">Transmembrane</keyword>
<evidence type="ECO:0000313" key="3">
    <source>
        <dbReference type="EMBL" id="MFB2714255.1"/>
    </source>
</evidence>
<keyword evidence="4" id="KW-1185">Reference proteome</keyword>
<keyword evidence="2" id="KW-0472">Membrane</keyword>
<dbReference type="EMBL" id="JBHFLD010000002">
    <property type="protein sequence ID" value="MFB2714255.1"/>
    <property type="molecule type" value="Genomic_DNA"/>
</dbReference>
<evidence type="ECO:0000256" key="1">
    <source>
        <dbReference type="SAM" id="MobiDB-lite"/>
    </source>
</evidence>